<reference evidence="2 3" key="1">
    <citation type="submission" date="2010-03" db="EMBL/GenBank/DDBJ databases">
        <title>The genome sequence of Eubacterium siraeum V10Sc8a.</title>
        <authorList>
            <consortium name="metaHIT consortium -- http://www.metahit.eu/"/>
            <person name="Pajon A."/>
            <person name="Turner K."/>
            <person name="Parkhill J."/>
            <person name="Duncan S."/>
            <person name="Flint H."/>
        </authorList>
    </citation>
    <scope>NUCLEOTIDE SEQUENCE [LARGE SCALE GENOMIC DNA]</scope>
    <source>
        <strain evidence="2 3">V10Sc8a</strain>
    </source>
</reference>
<dbReference type="Pfam" id="PF12957">
    <property type="entry name" value="DUF3846"/>
    <property type="match status" value="1"/>
</dbReference>
<dbReference type="InterPro" id="IPR024559">
    <property type="entry name" value="DUF3846"/>
</dbReference>
<feature type="domain" description="DUF3846" evidence="1">
    <location>
        <begin position="1"/>
        <end position="97"/>
    </location>
</feature>
<proteinExistence type="predicted"/>
<sequence length="118" mass="13210">MKVVIVEPNKPAYATEIGDDYKSIHDAVGGLIEPIYFLKEQGVVMVGNEEAKLLNMEGNRRFPEGIVAGPFIICGDNGEDFCSLTDEQCAKYVDMFSQPHTITQDEVEQDMKIEISFF</sequence>
<reference evidence="2 3" key="2">
    <citation type="submission" date="2010-03" db="EMBL/GenBank/DDBJ databases">
        <authorList>
            <person name="Pajon A."/>
        </authorList>
    </citation>
    <scope>NUCLEOTIDE SEQUENCE [LARGE SCALE GENOMIC DNA]</scope>
    <source>
        <strain evidence="2 3">V10Sc8a</strain>
    </source>
</reference>
<name>D4MKP0_9FIRM</name>
<dbReference type="EMBL" id="FP929059">
    <property type="protein sequence ID" value="CBL34323.1"/>
    <property type="molecule type" value="Genomic_DNA"/>
</dbReference>
<dbReference type="HOGENOM" id="CLU_107944_1_0_9"/>
<dbReference type="Proteomes" id="UP000007050">
    <property type="component" value="Chromosome"/>
</dbReference>
<protein>
    <recommendedName>
        <fullName evidence="1">DUF3846 domain-containing protein</fullName>
    </recommendedName>
</protein>
<gene>
    <name evidence="2" type="ORF">ES1_13390</name>
</gene>
<dbReference type="BioCyc" id="ESIR717961:G136L-1098-MONOMER"/>
<evidence type="ECO:0000313" key="2">
    <source>
        <dbReference type="EMBL" id="CBL34323.1"/>
    </source>
</evidence>
<evidence type="ECO:0000313" key="3">
    <source>
        <dbReference type="Proteomes" id="UP000007050"/>
    </source>
</evidence>
<organism evidence="2 3">
    <name type="scientific">[Eubacterium] siraeum V10Sc8a</name>
    <dbReference type="NCBI Taxonomy" id="717961"/>
    <lineage>
        <taxon>Bacteria</taxon>
        <taxon>Bacillati</taxon>
        <taxon>Bacillota</taxon>
        <taxon>Clostridia</taxon>
        <taxon>Eubacteriales</taxon>
        <taxon>Oscillospiraceae</taxon>
        <taxon>Oscillospiraceae incertae sedis</taxon>
    </lineage>
</organism>
<dbReference type="AlphaFoldDB" id="D4MKP0"/>
<evidence type="ECO:0000259" key="1">
    <source>
        <dbReference type="Pfam" id="PF12957"/>
    </source>
</evidence>
<accession>D4MKP0</accession>
<dbReference type="KEGG" id="esr:ES1_13390"/>
<dbReference type="PATRIC" id="fig|717961.3.peg.1422"/>